<protein>
    <submittedName>
        <fullName evidence="2">Uncharacterized protein</fullName>
    </submittedName>
</protein>
<sequence length="64" mass="7272">MPITIGTFIFIGNGLEFILLAKYGIFQAKTIPDIEKISMHYSLFYSVVLLLRIITTDSSKIFDL</sequence>
<keyword evidence="3" id="KW-1185">Reference proteome</keyword>
<proteinExistence type="predicted"/>
<evidence type="ECO:0000256" key="1">
    <source>
        <dbReference type="SAM" id="Phobius"/>
    </source>
</evidence>
<name>A0A1V9G2B7_9BACT</name>
<feature type="transmembrane region" description="Helical" evidence="1">
    <location>
        <begin position="37"/>
        <end position="55"/>
    </location>
</feature>
<feature type="transmembrane region" description="Helical" evidence="1">
    <location>
        <begin position="6"/>
        <end position="25"/>
    </location>
</feature>
<evidence type="ECO:0000313" key="3">
    <source>
        <dbReference type="Proteomes" id="UP000192276"/>
    </source>
</evidence>
<dbReference type="Proteomes" id="UP000192276">
    <property type="component" value="Unassembled WGS sequence"/>
</dbReference>
<evidence type="ECO:0000313" key="2">
    <source>
        <dbReference type="EMBL" id="OQP64606.1"/>
    </source>
</evidence>
<dbReference type="EMBL" id="LWBP01000089">
    <property type="protein sequence ID" value="OQP64606.1"/>
    <property type="molecule type" value="Genomic_DNA"/>
</dbReference>
<accession>A0A1V9G2B7</accession>
<organism evidence="2 3">
    <name type="scientific">Niastella populi</name>
    <dbReference type="NCBI Taxonomy" id="550983"/>
    <lineage>
        <taxon>Bacteria</taxon>
        <taxon>Pseudomonadati</taxon>
        <taxon>Bacteroidota</taxon>
        <taxon>Chitinophagia</taxon>
        <taxon>Chitinophagales</taxon>
        <taxon>Chitinophagaceae</taxon>
        <taxon>Niastella</taxon>
    </lineage>
</organism>
<comment type="caution">
    <text evidence="2">The sequence shown here is derived from an EMBL/GenBank/DDBJ whole genome shotgun (WGS) entry which is preliminary data.</text>
</comment>
<keyword evidence="1" id="KW-1133">Transmembrane helix</keyword>
<dbReference type="AlphaFoldDB" id="A0A1V9G2B7"/>
<keyword evidence="1" id="KW-0472">Membrane</keyword>
<gene>
    <name evidence="2" type="ORF">A4R26_16295</name>
</gene>
<reference evidence="3" key="1">
    <citation type="submission" date="2016-04" db="EMBL/GenBank/DDBJ databases">
        <authorList>
            <person name="Chen L."/>
            <person name="Zhuang W."/>
            <person name="Wang G."/>
        </authorList>
    </citation>
    <scope>NUCLEOTIDE SEQUENCE [LARGE SCALE GENOMIC DNA]</scope>
    <source>
        <strain evidence="3">208</strain>
    </source>
</reference>
<keyword evidence="1" id="KW-0812">Transmembrane</keyword>